<feature type="signal peptide" evidence="1">
    <location>
        <begin position="1"/>
        <end position="19"/>
    </location>
</feature>
<evidence type="ECO:0000313" key="3">
    <source>
        <dbReference type="Proteomes" id="UP000620266"/>
    </source>
</evidence>
<evidence type="ECO:0008006" key="4">
    <source>
        <dbReference type="Google" id="ProtNLM"/>
    </source>
</evidence>
<accession>A0A8J2UMI3</accession>
<protein>
    <recommendedName>
        <fullName evidence="4">DUF3016 domain-containing protein</fullName>
    </recommendedName>
</protein>
<evidence type="ECO:0000313" key="2">
    <source>
        <dbReference type="EMBL" id="GGB97461.1"/>
    </source>
</evidence>
<evidence type="ECO:0000256" key="1">
    <source>
        <dbReference type="SAM" id="SignalP"/>
    </source>
</evidence>
<keyword evidence="1" id="KW-0732">Signal</keyword>
<dbReference type="AlphaFoldDB" id="A0A8J2UMI3"/>
<dbReference type="RefSeq" id="WP_188394441.1">
    <property type="nucleotide sequence ID" value="NZ_BMCG01000001.1"/>
</dbReference>
<dbReference type="EMBL" id="BMCG01000001">
    <property type="protein sequence ID" value="GGB97461.1"/>
    <property type="molecule type" value="Genomic_DNA"/>
</dbReference>
<comment type="caution">
    <text evidence="2">The sequence shown here is derived from an EMBL/GenBank/DDBJ whole genome shotgun (WGS) entry which is preliminary data.</text>
</comment>
<gene>
    <name evidence="2" type="ORF">GCM10007205_03440</name>
</gene>
<proteinExistence type="predicted"/>
<name>A0A8J2UMI3_9BURK</name>
<organism evidence="2 3">
    <name type="scientific">Oxalicibacterium flavum</name>
    <dbReference type="NCBI Taxonomy" id="179467"/>
    <lineage>
        <taxon>Bacteria</taxon>
        <taxon>Pseudomonadati</taxon>
        <taxon>Pseudomonadota</taxon>
        <taxon>Betaproteobacteria</taxon>
        <taxon>Burkholderiales</taxon>
        <taxon>Oxalobacteraceae</taxon>
        <taxon>Oxalicibacterium</taxon>
    </lineage>
</organism>
<dbReference type="Pfam" id="PF11454">
    <property type="entry name" value="DUF3016"/>
    <property type="match status" value="1"/>
</dbReference>
<reference evidence="2" key="2">
    <citation type="submission" date="2020-09" db="EMBL/GenBank/DDBJ databases">
        <authorList>
            <person name="Sun Q."/>
            <person name="Sedlacek I."/>
        </authorList>
    </citation>
    <scope>NUCLEOTIDE SEQUENCE</scope>
    <source>
        <strain evidence="2">CCM 7086</strain>
    </source>
</reference>
<reference evidence="2" key="1">
    <citation type="journal article" date="2014" name="Int. J. Syst. Evol. Microbiol.">
        <title>Complete genome sequence of Corynebacterium casei LMG S-19264T (=DSM 44701T), isolated from a smear-ripened cheese.</title>
        <authorList>
            <consortium name="US DOE Joint Genome Institute (JGI-PGF)"/>
            <person name="Walter F."/>
            <person name="Albersmeier A."/>
            <person name="Kalinowski J."/>
            <person name="Ruckert C."/>
        </authorList>
    </citation>
    <scope>NUCLEOTIDE SEQUENCE</scope>
    <source>
        <strain evidence="2">CCM 7086</strain>
    </source>
</reference>
<feature type="chain" id="PRO_5035179649" description="DUF3016 domain-containing protein" evidence="1">
    <location>
        <begin position="20"/>
        <end position="175"/>
    </location>
</feature>
<sequence length="175" mass="19578">MNVCSIGRVCLLAVTCALAACATSPAPQVSTDAVTVQYAPDVWRADLRKAPNESEAALRSTEQSLTRHIQERASRVLSAGQKLDIAFTHIERAGSVEPWRGPSSYDVRIVRDIYPPRIDLTFRLLAADGSTLSSGKRELRDLGFLSRTNMYSNDPLRYEKTLLDDWVRKEFPQRP</sequence>
<dbReference type="InterPro" id="IPR021557">
    <property type="entry name" value="DUF3016"/>
</dbReference>
<keyword evidence="3" id="KW-1185">Reference proteome</keyword>
<dbReference type="Proteomes" id="UP000620266">
    <property type="component" value="Unassembled WGS sequence"/>
</dbReference>